<feature type="coiled-coil region" evidence="1">
    <location>
        <begin position="79"/>
        <end position="183"/>
    </location>
</feature>
<keyword evidence="1" id="KW-0175">Coiled coil</keyword>
<dbReference type="EMBL" id="HBFK01038345">
    <property type="protein sequence ID" value="CAD8756708.1"/>
    <property type="molecule type" value="Transcribed_RNA"/>
</dbReference>
<dbReference type="AlphaFoldDB" id="A0A6U4NSA7"/>
<keyword evidence="3" id="KW-0812">Transmembrane</keyword>
<keyword evidence="3" id="KW-1133">Transmembrane helix</keyword>
<evidence type="ECO:0000256" key="2">
    <source>
        <dbReference type="SAM" id="MobiDB-lite"/>
    </source>
</evidence>
<feature type="non-terminal residue" evidence="4">
    <location>
        <position position="220"/>
    </location>
</feature>
<keyword evidence="3" id="KW-0472">Membrane</keyword>
<sequence length="220" mass="24833">MSSENLGGQRVGMQHPATSLLPGRRSRPLHGKWSVMMLGASLVLNAVLVLYCANLQFMRPLEYDREKELGMLEKQDSQLRAQAVRLETTTRNLEEQKRQLQQHYKETEDVGKKLDNYKAKLSADAVEVKNAESAAEILMQRLAKAQGTTLSAKDELKREKARLDRVRAELAKTKEQEVDIRKNEQTDALVRALQRSDGGGQMTSTERADLCHACTCTKYC</sequence>
<feature type="region of interest" description="Disordered" evidence="2">
    <location>
        <begin position="1"/>
        <end position="25"/>
    </location>
</feature>
<feature type="transmembrane region" description="Helical" evidence="3">
    <location>
        <begin position="33"/>
        <end position="53"/>
    </location>
</feature>
<accession>A0A6U4NSA7</accession>
<evidence type="ECO:0000313" key="4">
    <source>
        <dbReference type="EMBL" id="CAD8756708.1"/>
    </source>
</evidence>
<name>A0A6U4NSA7_HEMAN</name>
<organism evidence="4">
    <name type="scientific">Hemiselmis andersenii</name>
    <name type="common">Cryptophyte alga</name>
    <dbReference type="NCBI Taxonomy" id="464988"/>
    <lineage>
        <taxon>Eukaryota</taxon>
        <taxon>Cryptophyceae</taxon>
        <taxon>Cryptomonadales</taxon>
        <taxon>Hemiselmidaceae</taxon>
        <taxon>Hemiselmis</taxon>
    </lineage>
</organism>
<protein>
    <submittedName>
        <fullName evidence="4">Uncharacterized protein</fullName>
    </submittedName>
</protein>
<gene>
    <name evidence="4" type="ORF">HAND1043_LOCUS23218</name>
</gene>
<reference evidence="4" key="1">
    <citation type="submission" date="2021-01" db="EMBL/GenBank/DDBJ databases">
        <authorList>
            <person name="Corre E."/>
            <person name="Pelletier E."/>
            <person name="Niang G."/>
            <person name="Scheremetjew M."/>
            <person name="Finn R."/>
            <person name="Kale V."/>
            <person name="Holt S."/>
            <person name="Cochrane G."/>
            <person name="Meng A."/>
            <person name="Brown T."/>
            <person name="Cohen L."/>
        </authorList>
    </citation>
    <scope>NUCLEOTIDE SEQUENCE</scope>
    <source>
        <strain evidence="4">CCMP441</strain>
    </source>
</reference>
<proteinExistence type="predicted"/>
<evidence type="ECO:0000256" key="1">
    <source>
        <dbReference type="SAM" id="Coils"/>
    </source>
</evidence>
<evidence type="ECO:0000256" key="3">
    <source>
        <dbReference type="SAM" id="Phobius"/>
    </source>
</evidence>